<feature type="compositionally biased region" description="Low complexity" evidence="7">
    <location>
        <begin position="196"/>
        <end position="227"/>
    </location>
</feature>
<dbReference type="PROSITE" id="PS50157">
    <property type="entry name" value="ZINC_FINGER_C2H2_2"/>
    <property type="match status" value="2"/>
</dbReference>
<dbReference type="Gene3D" id="4.10.240.10">
    <property type="entry name" value="Zn(2)-C6 fungal-type DNA-binding domain"/>
    <property type="match status" value="1"/>
</dbReference>
<dbReference type="InterPro" id="IPR036864">
    <property type="entry name" value="Zn2-C6_fun-type_DNA-bd_sf"/>
</dbReference>
<dbReference type="GO" id="GO:0003677">
    <property type="term" value="F:DNA binding"/>
    <property type="evidence" value="ECO:0007669"/>
    <property type="project" value="InterPro"/>
</dbReference>
<dbReference type="GO" id="GO:0006351">
    <property type="term" value="P:DNA-templated transcription"/>
    <property type="evidence" value="ECO:0007669"/>
    <property type="project" value="InterPro"/>
</dbReference>
<dbReference type="Pfam" id="PF00172">
    <property type="entry name" value="Zn_clus"/>
    <property type="match status" value="1"/>
</dbReference>
<dbReference type="SUPFAM" id="SSF57701">
    <property type="entry name" value="Zn2/Cys6 DNA-binding domain"/>
    <property type="match status" value="1"/>
</dbReference>
<evidence type="ECO:0000256" key="3">
    <source>
        <dbReference type="ARBA" id="ARBA00023015"/>
    </source>
</evidence>
<accession>A0A067P716</accession>
<feature type="domain" description="C2H2-type" evidence="9">
    <location>
        <begin position="55"/>
        <end position="82"/>
    </location>
</feature>
<keyword evidence="4" id="KW-0804">Transcription</keyword>
<keyword evidence="5" id="KW-0539">Nucleus</keyword>
<reference evidence="11" key="1">
    <citation type="journal article" date="2014" name="Proc. Natl. Acad. Sci. U.S.A.">
        <title>Extensive sampling of basidiomycete genomes demonstrates inadequacy of the white-rot/brown-rot paradigm for wood decay fungi.</title>
        <authorList>
            <person name="Riley R."/>
            <person name="Salamov A.A."/>
            <person name="Brown D.W."/>
            <person name="Nagy L.G."/>
            <person name="Floudas D."/>
            <person name="Held B.W."/>
            <person name="Levasseur A."/>
            <person name="Lombard V."/>
            <person name="Morin E."/>
            <person name="Otillar R."/>
            <person name="Lindquist E.A."/>
            <person name="Sun H."/>
            <person name="LaButti K.M."/>
            <person name="Schmutz J."/>
            <person name="Jabbour D."/>
            <person name="Luo H."/>
            <person name="Baker S.E."/>
            <person name="Pisabarro A.G."/>
            <person name="Walton J.D."/>
            <person name="Blanchette R.A."/>
            <person name="Henrissat B."/>
            <person name="Martin F."/>
            <person name="Cullen D."/>
            <person name="Hibbett D.S."/>
            <person name="Grigoriev I.V."/>
        </authorList>
    </citation>
    <scope>NUCLEOTIDE SEQUENCE [LARGE SCALE GENOMIC DNA]</scope>
    <source>
        <strain evidence="11">MUCL 33604</strain>
    </source>
</reference>
<dbReference type="PROSITE" id="PS50048">
    <property type="entry name" value="ZN2_CY6_FUNGAL_2"/>
    <property type="match status" value="1"/>
</dbReference>
<evidence type="ECO:0000256" key="4">
    <source>
        <dbReference type="ARBA" id="ARBA00023163"/>
    </source>
</evidence>
<gene>
    <name evidence="10" type="ORF">JAAARDRAFT_199949</name>
</gene>
<feature type="compositionally biased region" description="Low complexity" evidence="7">
    <location>
        <begin position="151"/>
        <end position="170"/>
    </location>
</feature>
<dbReference type="GO" id="GO:0008270">
    <property type="term" value="F:zinc ion binding"/>
    <property type="evidence" value="ECO:0007669"/>
    <property type="project" value="UniProtKB-KW"/>
</dbReference>
<keyword evidence="3" id="KW-0805">Transcription regulation</keyword>
<dbReference type="AlphaFoldDB" id="A0A067P716"/>
<keyword evidence="11" id="KW-1185">Reference proteome</keyword>
<dbReference type="Pfam" id="PF04082">
    <property type="entry name" value="Fungal_trans"/>
    <property type="match status" value="1"/>
</dbReference>
<sequence length="787" mass="86469">MASPNESLNVDTPQLEEPSSSLTMSQSTHPVKQEPAKMSRIRSHKGNIPSLPQTKLCPMCPAKFTRTTHLNRHLRSHTNERLHHCETCQSQFTRSDLLTRHKKSCGDSAHLPRSRRKSCQSCAESKIKCDLKQPCTKCVSRGRECVFINDPSRLASRPPSSSGASPRESPTPASEAGEVSASKPASKSATHTPELASSTVASSSSGATTPSYSTATSSPPPSDVLDLSDQLTNAYNSHHLEFWGFGGHVGDLSGAMPQEFDLMAAATSFISPLGFDHGLGKPMDVDGLEPFPFFPESMTPSPSSDGISSGSLDDLLSPFKNHSNSPSIPGIADFPASVAFEALPTPRKGEAEHYLYLFFTEFLPQMPIIHSATWASDGKPPVLIRAMQACGALFVKTRAALTFVSETLKFARESLIPEFARNLSASPDQIHLILAVVLLQTIGLFHQRADERSSSNIYHGMLVMMIRQSGAIRRNAAWVPPDANNLTSIDNAWHEWAEHEMFKRALLLSYLHDCCQSIYFSLPPSFLPGEVDLSLPCDDALWKARDSREWLQALQSPSQCGSTSDRLAGISLRQGLSNLGEMSLSPNSMPLNPFSLFVLIHSILCDMYSVGAAQRSRRTSSHSEPDSSARDRLRGLAGAEETDKTKDNLFSVQYSLHGWLQSWMKTTSERHTPFDKSSDEEPRFISNGLPFYWLAQVSLMAHQQGLPPFSNGPQPANDKVEATFRLVKRWLCHIREFLKKGGNQQKASSNLWEDLMKIRLQTWQPDGSGGGTDGDANDGLLAFFGDQ</sequence>
<dbReference type="Gene3D" id="3.30.160.60">
    <property type="entry name" value="Classic Zinc Finger"/>
    <property type="match status" value="1"/>
</dbReference>
<dbReference type="PANTHER" id="PTHR47660">
    <property type="entry name" value="TRANSCRIPTION FACTOR WITH C2H2 AND ZN(2)-CYS(6) DNA BINDING DOMAIN (EUROFUNG)-RELATED-RELATED"/>
    <property type="match status" value="1"/>
</dbReference>
<evidence type="ECO:0000256" key="1">
    <source>
        <dbReference type="ARBA" id="ARBA00022723"/>
    </source>
</evidence>
<dbReference type="PROSITE" id="PS00028">
    <property type="entry name" value="ZINC_FINGER_C2H2_1"/>
    <property type="match status" value="1"/>
</dbReference>
<dbReference type="InterPro" id="IPR013087">
    <property type="entry name" value="Znf_C2H2_type"/>
</dbReference>
<evidence type="ECO:0000256" key="6">
    <source>
        <dbReference type="PROSITE-ProRule" id="PRU00042"/>
    </source>
</evidence>
<organism evidence="10 11">
    <name type="scientific">Jaapia argillacea MUCL 33604</name>
    <dbReference type="NCBI Taxonomy" id="933084"/>
    <lineage>
        <taxon>Eukaryota</taxon>
        <taxon>Fungi</taxon>
        <taxon>Dikarya</taxon>
        <taxon>Basidiomycota</taxon>
        <taxon>Agaricomycotina</taxon>
        <taxon>Agaricomycetes</taxon>
        <taxon>Agaricomycetidae</taxon>
        <taxon>Jaapiales</taxon>
        <taxon>Jaapiaceae</taxon>
        <taxon>Jaapia</taxon>
    </lineage>
</organism>
<feature type="region of interest" description="Disordered" evidence="7">
    <location>
        <begin position="1"/>
        <end position="48"/>
    </location>
</feature>
<dbReference type="STRING" id="933084.A0A067P716"/>
<protein>
    <recommendedName>
        <fullName evidence="12">Zn(2)-C6 fungal-type domain-containing protein</fullName>
    </recommendedName>
</protein>
<dbReference type="OrthoDB" id="1405595at2759"/>
<feature type="region of interest" description="Disordered" evidence="7">
    <location>
        <begin position="151"/>
        <end position="227"/>
    </location>
</feature>
<dbReference type="SMART" id="SM00355">
    <property type="entry name" value="ZnF_C2H2"/>
    <property type="match status" value="2"/>
</dbReference>
<evidence type="ECO:0000256" key="5">
    <source>
        <dbReference type="ARBA" id="ARBA00023242"/>
    </source>
</evidence>
<dbReference type="CDD" id="cd00067">
    <property type="entry name" value="GAL4"/>
    <property type="match status" value="1"/>
</dbReference>
<dbReference type="InParanoid" id="A0A067P716"/>
<name>A0A067P716_9AGAM</name>
<evidence type="ECO:0000313" key="11">
    <source>
        <dbReference type="Proteomes" id="UP000027265"/>
    </source>
</evidence>
<feature type="domain" description="Zn(2)-C6 fungal-type" evidence="8">
    <location>
        <begin position="118"/>
        <end position="147"/>
    </location>
</feature>
<dbReference type="GO" id="GO:0000981">
    <property type="term" value="F:DNA-binding transcription factor activity, RNA polymerase II-specific"/>
    <property type="evidence" value="ECO:0007669"/>
    <property type="project" value="InterPro"/>
</dbReference>
<dbReference type="SUPFAM" id="SSF57667">
    <property type="entry name" value="beta-beta-alpha zinc fingers"/>
    <property type="match status" value="1"/>
</dbReference>
<dbReference type="InterPro" id="IPR036236">
    <property type="entry name" value="Znf_C2H2_sf"/>
</dbReference>
<feature type="domain" description="C2H2-type" evidence="9">
    <location>
        <begin position="83"/>
        <end position="115"/>
    </location>
</feature>
<keyword evidence="6" id="KW-0863">Zinc-finger</keyword>
<dbReference type="HOGENOM" id="CLU_364478_0_0_1"/>
<feature type="compositionally biased region" description="Polar residues" evidence="7">
    <location>
        <begin position="1"/>
        <end position="30"/>
    </location>
</feature>
<dbReference type="CDD" id="cd12148">
    <property type="entry name" value="fungal_TF_MHR"/>
    <property type="match status" value="1"/>
</dbReference>
<dbReference type="InterPro" id="IPR007219">
    <property type="entry name" value="XnlR_reg_dom"/>
</dbReference>
<evidence type="ECO:0000256" key="2">
    <source>
        <dbReference type="ARBA" id="ARBA00022833"/>
    </source>
</evidence>
<dbReference type="InterPro" id="IPR001138">
    <property type="entry name" value="Zn2Cys6_DnaBD"/>
</dbReference>
<proteinExistence type="predicted"/>
<evidence type="ECO:0000259" key="8">
    <source>
        <dbReference type="PROSITE" id="PS50048"/>
    </source>
</evidence>
<evidence type="ECO:0008006" key="12">
    <source>
        <dbReference type="Google" id="ProtNLM"/>
    </source>
</evidence>
<evidence type="ECO:0000259" key="9">
    <source>
        <dbReference type="PROSITE" id="PS50157"/>
    </source>
</evidence>
<dbReference type="SMART" id="SM00066">
    <property type="entry name" value="GAL4"/>
    <property type="match status" value="1"/>
</dbReference>
<dbReference type="PROSITE" id="PS00463">
    <property type="entry name" value="ZN2_CY6_FUNGAL_1"/>
    <property type="match status" value="1"/>
</dbReference>
<evidence type="ECO:0000256" key="7">
    <source>
        <dbReference type="SAM" id="MobiDB-lite"/>
    </source>
</evidence>
<dbReference type="EMBL" id="KL197759">
    <property type="protein sequence ID" value="KDQ50554.1"/>
    <property type="molecule type" value="Genomic_DNA"/>
</dbReference>
<dbReference type="PANTHER" id="PTHR47660:SF2">
    <property type="entry name" value="TRANSCRIPTION FACTOR WITH C2H2 AND ZN(2)-CYS(6) DNA BINDING DOMAIN (EUROFUNG)"/>
    <property type="match status" value="1"/>
</dbReference>
<dbReference type="Proteomes" id="UP000027265">
    <property type="component" value="Unassembled WGS sequence"/>
</dbReference>
<keyword evidence="1" id="KW-0479">Metal-binding</keyword>
<evidence type="ECO:0000313" key="10">
    <source>
        <dbReference type="EMBL" id="KDQ50554.1"/>
    </source>
</evidence>
<keyword evidence="2" id="KW-0862">Zinc</keyword>